<keyword evidence="3" id="KW-1185">Reference proteome</keyword>
<keyword evidence="1" id="KW-0812">Transmembrane</keyword>
<dbReference type="AlphaFoldDB" id="A0A366EJK0"/>
<evidence type="ECO:0000256" key="1">
    <source>
        <dbReference type="SAM" id="Phobius"/>
    </source>
</evidence>
<keyword evidence="1" id="KW-0472">Membrane</keyword>
<comment type="caution">
    <text evidence="2">The sequence shown here is derived from an EMBL/GenBank/DDBJ whole genome shotgun (WGS) entry which is preliminary data.</text>
</comment>
<proteinExistence type="predicted"/>
<dbReference type="EMBL" id="QNRK01000051">
    <property type="protein sequence ID" value="RBP02563.1"/>
    <property type="molecule type" value="Genomic_DNA"/>
</dbReference>
<keyword evidence="1" id="KW-1133">Transmembrane helix</keyword>
<feature type="transmembrane region" description="Helical" evidence="1">
    <location>
        <begin position="6"/>
        <end position="29"/>
    </location>
</feature>
<reference evidence="2 3" key="1">
    <citation type="submission" date="2018-06" db="EMBL/GenBank/DDBJ databases">
        <title>Genomic Encyclopedia of Type Strains, Phase IV (KMG-IV): sequencing the most valuable type-strain genomes for metagenomic binning, comparative biology and taxonomic classification.</title>
        <authorList>
            <person name="Goeker M."/>
        </authorList>
    </citation>
    <scope>NUCLEOTIDE SEQUENCE [LARGE SCALE GENOMIC DNA]</scope>
    <source>
        <strain evidence="2 3">DSM 24875</strain>
    </source>
</reference>
<gene>
    <name evidence="2" type="ORF">DFR50_15139</name>
</gene>
<sequence length="151" mass="16653">MNPAYVSAFAALAGAIIGGLTSFATSWFTQKEQLRHASREARTAKLEALYNEYITLAAGLYADALSHQTEELSKMVPLYALGSRMRLVSSRAVTDAALRIDDTILDTYLAPNRSLQEARSLVREGEIKTLLIAFSEACREDLAARAVTRRR</sequence>
<dbReference type="OrthoDB" id="8234117at2"/>
<accession>A0A366EJK0</accession>
<dbReference type="Proteomes" id="UP000253529">
    <property type="component" value="Unassembled WGS sequence"/>
</dbReference>
<name>A0A366EJK0_9HYPH</name>
<evidence type="ECO:0000313" key="2">
    <source>
        <dbReference type="EMBL" id="RBP02563.1"/>
    </source>
</evidence>
<evidence type="ECO:0000313" key="3">
    <source>
        <dbReference type="Proteomes" id="UP000253529"/>
    </source>
</evidence>
<organism evidence="2 3">
    <name type="scientific">Roseiarcus fermentans</name>
    <dbReference type="NCBI Taxonomy" id="1473586"/>
    <lineage>
        <taxon>Bacteria</taxon>
        <taxon>Pseudomonadati</taxon>
        <taxon>Pseudomonadota</taxon>
        <taxon>Alphaproteobacteria</taxon>
        <taxon>Hyphomicrobiales</taxon>
        <taxon>Roseiarcaceae</taxon>
        <taxon>Roseiarcus</taxon>
    </lineage>
</organism>
<protein>
    <submittedName>
        <fullName evidence="2">Uncharacterized protein</fullName>
    </submittedName>
</protein>